<accession>D8M210</accession>
<dbReference type="Pfam" id="PF23004">
    <property type="entry name" value="PHDvar_NSD"/>
    <property type="match status" value="1"/>
</dbReference>
<keyword evidence="8" id="KW-1185">Reference proteome</keyword>
<keyword evidence="1" id="KW-0479">Metal-binding</keyword>
<dbReference type="RefSeq" id="XP_012896147.1">
    <property type="nucleotide sequence ID" value="XM_013040693.1"/>
</dbReference>
<dbReference type="PROSITE" id="PS01359">
    <property type="entry name" value="ZF_PHD_1"/>
    <property type="match status" value="1"/>
</dbReference>
<dbReference type="InterPro" id="IPR055197">
    <property type="entry name" value="PHDvar_NSD"/>
</dbReference>
<keyword evidence="3 5" id="KW-0863">Zinc-finger</keyword>
<dbReference type="InParanoid" id="D8M210"/>
<dbReference type="InterPro" id="IPR001965">
    <property type="entry name" value="Znf_PHD"/>
</dbReference>
<dbReference type="GO" id="GO:0008270">
    <property type="term" value="F:zinc ion binding"/>
    <property type="evidence" value="ECO:0007669"/>
    <property type="project" value="UniProtKB-KW"/>
</dbReference>
<evidence type="ECO:0000256" key="4">
    <source>
        <dbReference type="ARBA" id="ARBA00022833"/>
    </source>
</evidence>
<dbReference type="Proteomes" id="UP000008312">
    <property type="component" value="Unassembled WGS sequence"/>
</dbReference>
<evidence type="ECO:0000313" key="7">
    <source>
        <dbReference type="EMBL" id="CBK22099.2"/>
    </source>
</evidence>
<protein>
    <recommendedName>
        <fullName evidence="6">PHD-type domain-containing protein</fullName>
    </recommendedName>
</protein>
<dbReference type="EMBL" id="FN668647">
    <property type="protein sequence ID" value="CBK22099.2"/>
    <property type="molecule type" value="Genomic_DNA"/>
</dbReference>
<evidence type="ECO:0000256" key="1">
    <source>
        <dbReference type="ARBA" id="ARBA00022723"/>
    </source>
</evidence>
<dbReference type="Gene3D" id="3.30.40.10">
    <property type="entry name" value="Zinc/RING finger domain, C3HC4 (zinc finger)"/>
    <property type="match status" value="2"/>
</dbReference>
<dbReference type="OrthoDB" id="21264at2759"/>
<dbReference type="PANTHER" id="PTHR46235">
    <property type="entry name" value="PHD FINGER-CONTAINING PROTEIN DDB_G0268158"/>
    <property type="match status" value="1"/>
</dbReference>
<dbReference type="SMART" id="SM00249">
    <property type="entry name" value="PHD"/>
    <property type="match status" value="3"/>
</dbReference>
<dbReference type="InterPro" id="IPR019786">
    <property type="entry name" value="Zinc_finger_PHD-type_CS"/>
</dbReference>
<dbReference type="PANTHER" id="PTHR46235:SF3">
    <property type="entry name" value="PHD FINGER-CONTAINING PROTEIN DDB_G0268158"/>
    <property type="match status" value="1"/>
</dbReference>
<evidence type="ECO:0000256" key="5">
    <source>
        <dbReference type="PROSITE-ProRule" id="PRU00146"/>
    </source>
</evidence>
<evidence type="ECO:0000313" key="8">
    <source>
        <dbReference type="Proteomes" id="UP000008312"/>
    </source>
</evidence>
<dbReference type="GO" id="GO:0006338">
    <property type="term" value="P:chromatin remodeling"/>
    <property type="evidence" value="ECO:0007669"/>
    <property type="project" value="UniProtKB-ARBA"/>
</dbReference>
<dbReference type="Pfam" id="PF22908">
    <property type="entry name" value="PHD_NSD"/>
    <property type="match status" value="1"/>
</dbReference>
<dbReference type="InterPro" id="IPR011011">
    <property type="entry name" value="Znf_FYVE_PHD"/>
</dbReference>
<gene>
    <name evidence="7" type="ORF">GSBLH_T00002165001</name>
</gene>
<organism evidence="7">
    <name type="scientific">Blastocystis hominis</name>
    <dbReference type="NCBI Taxonomy" id="12968"/>
    <lineage>
        <taxon>Eukaryota</taxon>
        <taxon>Sar</taxon>
        <taxon>Stramenopiles</taxon>
        <taxon>Bigyra</taxon>
        <taxon>Opalozoa</taxon>
        <taxon>Opalinata</taxon>
        <taxon>Blastocystidae</taxon>
        <taxon>Blastocystis</taxon>
    </lineage>
</organism>
<dbReference type="InterPro" id="IPR013083">
    <property type="entry name" value="Znf_RING/FYVE/PHD"/>
</dbReference>
<evidence type="ECO:0000259" key="6">
    <source>
        <dbReference type="PROSITE" id="PS50016"/>
    </source>
</evidence>
<dbReference type="PROSITE" id="PS50016">
    <property type="entry name" value="ZF_PHD_2"/>
    <property type="match status" value="1"/>
</dbReference>
<reference evidence="7" key="1">
    <citation type="submission" date="2010-02" db="EMBL/GenBank/DDBJ databases">
        <title>Sequencing and annotation of the Blastocystis hominis genome.</title>
        <authorList>
            <person name="Wincker P."/>
        </authorList>
    </citation>
    <scope>NUCLEOTIDE SEQUENCE</scope>
    <source>
        <strain evidence="7">Singapore isolate B</strain>
    </source>
</reference>
<dbReference type="GeneID" id="24919368"/>
<feature type="domain" description="PHD-type" evidence="6">
    <location>
        <begin position="3"/>
        <end position="49"/>
    </location>
</feature>
<proteinExistence type="predicted"/>
<evidence type="ECO:0000256" key="3">
    <source>
        <dbReference type="ARBA" id="ARBA00022771"/>
    </source>
</evidence>
<sequence>MERLICAECNKFGVDIVCFGKCHRAFHQACLPCTVQSTRRWICPDCEKEVHRCHQCKEFASDKDLIQCQATDCYLFFHPSCVPEQFRRNRPFLCPAHCCSFCRQWEDERDPLLKCAYCCKSYHEYCLPLEVFPLSPQVFLCASHRFEDSTLPPLSYDLLVKRGGEQLPEEEELPEKTNEGEIDYLAYYKSQSLHSDAPSSKRLHQSKYVLTNT</sequence>
<dbReference type="InterPro" id="IPR055198">
    <property type="entry name" value="NSD_PHD"/>
</dbReference>
<name>D8M210_BLAHO</name>
<dbReference type="AlphaFoldDB" id="D8M210"/>
<keyword evidence="4" id="KW-0862">Zinc</keyword>
<evidence type="ECO:0000256" key="2">
    <source>
        <dbReference type="ARBA" id="ARBA00022737"/>
    </source>
</evidence>
<dbReference type="SUPFAM" id="SSF57903">
    <property type="entry name" value="FYVE/PHD zinc finger"/>
    <property type="match status" value="3"/>
</dbReference>
<dbReference type="InterPro" id="IPR019787">
    <property type="entry name" value="Znf_PHD-finger"/>
</dbReference>
<keyword evidence="2" id="KW-0677">Repeat</keyword>